<organism evidence="2 3">
    <name type="scientific">Seminavis robusta</name>
    <dbReference type="NCBI Taxonomy" id="568900"/>
    <lineage>
        <taxon>Eukaryota</taxon>
        <taxon>Sar</taxon>
        <taxon>Stramenopiles</taxon>
        <taxon>Ochrophyta</taxon>
        <taxon>Bacillariophyta</taxon>
        <taxon>Bacillariophyceae</taxon>
        <taxon>Bacillariophycidae</taxon>
        <taxon>Naviculales</taxon>
        <taxon>Naviculaceae</taxon>
        <taxon>Seminavis</taxon>
    </lineage>
</organism>
<gene>
    <name evidence="2" type="ORF">SEMRO_1282_G259030.1</name>
</gene>
<feature type="compositionally biased region" description="Acidic residues" evidence="1">
    <location>
        <begin position="203"/>
        <end position="217"/>
    </location>
</feature>
<name>A0A9N8ENF4_9STRA</name>
<feature type="compositionally biased region" description="Basic and acidic residues" evidence="1">
    <location>
        <begin position="729"/>
        <end position="747"/>
    </location>
</feature>
<keyword evidence="3" id="KW-1185">Reference proteome</keyword>
<feature type="compositionally biased region" description="Basic residues" evidence="1">
    <location>
        <begin position="615"/>
        <end position="624"/>
    </location>
</feature>
<dbReference type="AlphaFoldDB" id="A0A9N8ENF4"/>
<feature type="compositionally biased region" description="Basic and acidic residues" evidence="1">
    <location>
        <begin position="632"/>
        <end position="648"/>
    </location>
</feature>
<reference evidence="2" key="1">
    <citation type="submission" date="2020-06" db="EMBL/GenBank/DDBJ databases">
        <authorList>
            <consortium name="Plant Systems Biology data submission"/>
        </authorList>
    </citation>
    <scope>NUCLEOTIDE SEQUENCE</scope>
    <source>
        <strain evidence="2">D6</strain>
    </source>
</reference>
<proteinExistence type="predicted"/>
<feature type="compositionally biased region" description="Acidic residues" evidence="1">
    <location>
        <begin position="709"/>
        <end position="719"/>
    </location>
</feature>
<feature type="region of interest" description="Disordered" evidence="1">
    <location>
        <begin position="78"/>
        <end position="100"/>
    </location>
</feature>
<feature type="compositionally biased region" description="Low complexity" evidence="1">
    <location>
        <begin position="476"/>
        <end position="485"/>
    </location>
</feature>
<evidence type="ECO:0000313" key="2">
    <source>
        <dbReference type="EMBL" id="CAB9522239.1"/>
    </source>
</evidence>
<feature type="compositionally biased region" description="Acidic residues" evidence="1">
    <location>
        <begin position="759"/>
        <end position="773"/>
    </location>
</feature>
<accession>A0A9N8ENF4</accession>
<dbReference type="EMBL" id="CAICTM010001280">
    <property type="protein sequence ID" value="CAB9522239.1"/>
    <property type="molecule type" value="Genomic_DNA"/>
</dbReference>
<feature type="compositionally biased region" description="Low complexity" evidence="1">
    <location>
        <begin position="385"/>
        <end position="400"/>
    </location>
</feature>
<feature type="compositionally biased region" description="Basic residues" evidence="1">
    <location>
        <begin position="373"/>
        <end position="384"/>
    </location>
</feature>
<sequence length="918" mass="100450">MKKRGVRRSVSFNEAGPTIQRIDSVRCLLLLAADNDKSNNTDNEEEMEANFLNEIWYDKMEIASQKEENAELVLELDNKNNGDDDTNNNKEEPHDATLRGLERQTEEGSWQAFQNRNKALEAVLDTKPQNDEELASLSSQATQDAKRVAQQRALQDEKEAQEYLQDVRTSILNGSIHSMLSMGTAGGGGSAHSMPFLSMEDLHDNDDNDTDDDDDDATFASESDGEASLGFEDTAASDNKPTKKQGKTKVKKKVQRVKSLPTPNIPALGDAHHDDDDDEEDSILSPFASGAKKLRDARKRLSAETPNKKKKAMELGHKSDTALMDDDSSSSSNSDNTPPPTSFSSLKNKTTTMRRAKSLGTATSKKEDSLATTKKKKTATKKTKTTASKTITTTTNSAASPLTRLQRCKSAPMPKAPTPAEEIAALLSDVSNTSDEQGPMMDDDSSRTSIRIRVSKMNQNPTPPPFDFSKKKTTTRTKAQQSQRASLPATALYQWKDHFPKGSTTTNSSDSDDDDEDPKMSVSASAADYQWQEHSEEQRDDNTAKQVSSSSSAKSLQLLQQEQAKLNAKKAKMEAYAKKHHDDDDNNNNNNKEEEPPPKRVLPIDNFNIDPSMLPRRKNKKSPGLKRSNTLEGDKPKQQRAGTLDRPKAPRRTKSAASKKAMLGGEMPLRSKSQGKKGGLSGGLAKFVMKTQQIEQKREAAQVTKQPEDSSDDDDDDEENVPKNKRVTAKKDVALPKKLEKQQETEAKQPAVVDAGGGESDDDESDCDSPDEDAPTRRSTFTGSLACLVTGDYAVAENDKKEEEDTKPQQRASTGSIPKTKKAESTTEENTAPKSRAVPARSKSASKKAMLLPTNGSRTGGRKLPERSSSMGNPASAKRNKFPSNGKRASVQRIPRRKGAATGSEDSEPVSRANSSVN</sequence>
<feature type="compositionally biased region" description="Basic and acidic residues" evidence="1">
    <location>
        <begin position="797"/>
        <end position="808"/>
    </location>
</feature>
<feature type="compositionally biased region" description="Low complexity" evidence="1">
    <location>
        <begin position="544"/>
        <end position="566"/>
    </location>
</feature>
<dbReference type="Proteomes" id="UP001153069">
    <property type="component" value="Unassembled WGS sequence"/>
</dbReference>
<feature type="region of interest" description="Disordered" evidence="1">
    <location>
        <begin position="129"/>
        <end position="154"/>
    </location>
</feature>
<comment type="caution">
    <text evidence="2">The sequence shown here is derived from an EMBL/GenBank/DDBJ whole genome shotgun (WGS) entry which is preliminary data.</text>
</comment>
<feature type="compositionally biased region" description="Basic and acidic residues" evidence="1">
    <location>
        <begin position="571"/>
        <end position="583"/>
    </location>
</feature>
<evidence type="ECO:0000313" key="3">
    <source>
        <dbReference type="Proteomes" id="UP001153069"/>
    </source>
</evidence>
<evidence type="ECO:0000256" key="1">
    <source>
        <dbReference type="SAM" id="MobiDB-lite"/>
    </source>
</evidence>
<feature type="compositionally biased region" description="Basic and acidic residues" evidence="1">
    <location>
        <begin position="531"/>
        <end position="543"/>
    </location>
</feature>
<protein>
    <submittedName>
        <fullName evidence="2">Uncharacterized protein</fullName>
    </submittedName>
</protein>
<feature type="compositionally biased region" description="Basic residues" evidence="1">
    <location>
        <begin position="242"/>
        <end position="256"/>
    </location>
</feature>
<feature type="region of interest" description="Disordered" evidence="1">
    <location>
        <begin position="184"/>
        <end position="918"/>
    </location>
</feature>